<dbReference type="OrthoDB" id="110868at2157"/>
<feature type="transmembrane region" description="Helical" evidence="1">
    <location>
        <begin position="232"/>
        <end position="251"/>
    </location>
</feature>
<proteinExistence type="predicted"/>
<feature type="transmembrane region" description="Helical" evidence="1">
    <location>
        <begin position="124"/>
        <end position="144"/>
    </location>
</feature>
<keyword evidence="1" id="KW-0472">Membrane</keyword>
<protein>
    <recommendedName>
        <fullName evidence="4">Glycosyltransferase RgtA/B/C/D-like domain-containing protein</fullName>
    </recommendedName>
</protein>
<feature type="transmembrane region" description="Helical" evidence="1">
    <location>
        <begin position="156"/>
        <end position="174"/>
    </location>
</feature>
<feature type="transmembrane region" description="Helical" evidence="1">
    <location>
        <begin position="329"/>
        <end position="346"/>
    </location>
</feature>
<accession>A0A0E3SCL8</accession>
<feature type="transmembrane region" description="Helical" evidence="1">
    <location>
        <begin position="507"/>
        <end position="526"/>
    </location>
</feature>
<dbReference type="GeneID" id="24832573"/>
<dbReference type="RefSeq" id="WP_048141545.1">
    <property type="nucleotide sequence ID" value="NZ_CP009516.1"/>
</dbReference>
<feature type="transmembrane region" description="Helical" evidence="1">
    <location>
        <begin position="479"/>
        <end position="500"/>
    </location>
</feature>
<organism evidence="2 3">
    <name type="scientific">Methanosarcina horonobensis HB-1 = JCM 15518</name>
    <dbReference type="NCBI Taxonomy" id="1434110"/>
    <lineage>
        <taxon>Archaea</taxon>
        <taxon>Methanobacteriati</taxon>
        <taxon>Methanobacteriota</taxon>
        <taxon>Stenosarchaea group</taxon>
        <taxon>Methanomicrobia</taxon>
        <taxon>Methanosarcinales</taxon>
        <taxon>Methanosarcinaceae</taxon>
        <taxon>Methanosarcina</taxon>
    </lineage>
</organism>
<name>A0A0E3SCL8_9EURY</name>
<feature type="transmembrane region" description="Helical" evidence="1">
    <location>
        <begin position="420"/>
        <end position="438"/>
    </location>
</feature>
<dbReference type="AlphaFoldDB" id="A0A0E3SCL8"/>
<gene>
    <name evidence="2" type="ORF">MSHOH_3241</name>
</gene>
<evidence type="ECO:0008006" key="4">
    <source>
        <dbReference type="Google" id="ProtNLM"/>
    </source>
</evidence>
<feature type="transmembrane region" description="Helical" evidence="1">
    <location>
        <begin position="6"/>
        <end position="23"/>
    </location>
</feature>
<evidence type="ECO:0000313" key="3">
    <source>
        <dbReference type="Proteomes" id="UP000033101"/>
    </source>
</evidence>
<keyword evidence="3" id="KW-1185">Reference proteome</keyword>
<dbReference type="EMBL" id="CP009516">
    <property type="protein sequence ID" value="AKB79724.1"/>
    <property type="molecule type" value="Genomic_DNA"/>
</dbReference>
<dbReference type="Proteomes" id="UP000033101">
    <property type="component" value="Chromosome"/>
</dbReference>
<keyword evidence="1" id="KW-0812">Transmembrane</keyword>
<dbReference type="KEGG" id="mhor:MSHOH_3241"/>
<feature type="transmembrane region" description="Helical" evidence="1">
    <location>
        <begin position="281"/>
        <end position="299"/>
    </location>
</feature>
<feature type="transmembrane region" description="Helical" evidence="1">
    <location>
        <begin position="450"/>
        <end position="473"/>
    </location>
</feature>
<dbReference type="PATRIC" id="fig|1434110.4.peg.4170"/>
<evidence type="ECO:0000313" key="2">
    <source>
        <dbReference type="EMBL" id="AKB79724.1"/>
    </source>
</evidence>
<feature type="transmembrane region" description="Helical" evidence="1">
    <location>
        <begin position="358"/>
        <end position="377"/>
    </location>
</feature>
<feature type="transmembrane region" description="Helical" evidence="1">
    <location>
        <begin position="96"/>
        <end position="118"/>
    </location>
</feature>
<keyword evidence="1" id="KW-1133">Transmembrane helix</keyword>
<feature type="transmembrane region" description="Helical" evidence="1">
    <location>
        <begin position="59"/>
        <end position="75"/>
    </location>
</feature>
<feature type="transmembrane region" description="Helical" evidence="1">
    <location>
        <begin position="35"/>
        <end position="53"/>
    </location>
</feature>
<sequence length="663" mass="76228">MLFKEIAPIIILFTLIVSALIAIRIKRSNVSTIDGLFAIFGAVLGLLVTFLNLIYSNNYLITIGPLLTIASLLYLRYRTRLLAGDIDVDLYLSNRILKIIQTVYWICIFVALISYYQAEPYYRPPLFFFSISIAVGCLGVEILSRTYEENIQLYTLFSRIFIMSFILRFSAYFISPYPVGSDPWAHSDLIKDISIYGTSYLPQINEYYSNYPVMHLYASIAGLLGNLTTKGAIFIIGAVLIFSTIFVYLIIKKITNNVHIALFSMLLINFSDFHIQWSIQVIAMSFGIAIYAMTIYLLLEQREKISTQYKIFTILSICILIWTHTISSFVFLVTVFSLYVSSYIYESIYITKNYYPKLLANATLCAFTLIMLSYHWIDPKYPFLEEVMRGLAASLAQEAEFLGRNTISNLEDSWSSILDIFGFLILILFGVIGSLHSLSKEHQNKTKVRLVFTIVVLFAIFFIFPVMGIRNIVPYRWPAFIYLILVLFSGIGIFKFVSIVRGKYHKVIFVSILLIVFSFFMMTNSFTNMDSPVYGKDLNQNMIWTESEIKMFTDLNNSYDGLIISDLQTREMPFQTYIKRDIVTDYLTTPNGDLDWDYMGDKMLIWRKSSLDRPVQVNGYKNPDMLLGLSFKDNLDNNYHSVYDSGSAKAYSGLSAEFWDINE</sequence>
<reference evidence="2 3" key="1">
    <citation type="submission" date="2014-07" db="EMBL/GenBank/DDBJ databases">
        <title>Methanogenic archaea and the global carbon cycle.</title>
        <authorList>
            <person name="Henriksen J.R."/>
            <person name="Luke J."/>
            <person name="Reinhart S."/>
            <person name="Benedict M.N."/>
            <person name="Youngblut N.D."/>
            <person name="Metcalf M.E."/>
            <person name="Whitaker R.J."/>
            <person name="Metcalf W.W."/>
        </authorList>
    </citation>
    <scope>NUCLEOTIDE SEQUENCE [LARGE SCALE GENOMIC DNA]</scope>
    <source>
        <strain evidence="2 3">HB-1</strain>
    </source>
</reference>
<evidence type="ECO:0000256" key="1">
    <source>
        <dbReference type="SAM" id="Phobius"/>
    </source>
</evidence>
<dbReference type="HOGENOM" id="CLU_026486_0_0_2"/>